<dbReference type="PANTHER" id="PTHR43413:SF7">
    <property type="entry name" value="HTH-TYPE TRANSCRIPTIONAL REGULATOR PTR2"/>
    <property type="match status" value="1"/>
</dbReference>
<dbReference type="SMART" id="SM00344">
    <property type="entry name" value="HTH_ASNC"/>
    <property type="match status" value="1"/>
</dbReference>
<dbReference type="InterPro" id="IPR019887">
    <property type="entry name" value="Tscrpt_reg_AsnC/Lrp_C"/>
</dbReference>
<dbReference type="PROSITE" id="PS50956">
    <property type="entry name" value="HTH_ASNC_2"/>
    <property type="match status" value="1"/>
</dbReference>
<dbReference type="EMBL" id="LDYG01000039">
    <property type="protein sequence ID" value="KUP05337.1"/>
    <property type="molecule type" value="Genomic_DNA"/>
</dbReference>
<name>A0A147K6C7_9BACI</name>
<keyword evidence="3" id="KW-0804">Transcription</keyword>
<evidence type="ECO:0000256" key="1">
    <source>
        <dbReference type="ARBA" id="ARBA00023015"/>
    </source>
</evidence>
<evidence type="ECO:0000259" key="4">
    <source>
        <dbReference type="PROSITE" id="PS50956"/>
    </source>
</evidence>
<dbReference type="InterPro" id="IPR050684">
    <property type="entry name" value="HTH-Siroheme_Decarb"/>
</dbReference>
<dbReference type="SUPFAM" id="SSF46785">
    <property type="entry name" value="Winged helix' DNA-binding domain"/>
    <property type="match status" value="1"/>
</dbReference>
<keyword evidence="2" id="KW-0238">DNA-binding</keyword>
<keyword evidence="1" id="KW-0805">Transcription regulation</keyword>
<dbReference type="Pfam" id="PF01037">
    <property type="entry name" value="AsnC_trans_reg"/>
    <property type="match status" value="1"/>
</dbReference>
<dbReference type="PATRIC" id="fig|1150625.3.peg.2628"/>
<gene>
    <name evidence="5" type="ORF">Q75_12495</name>
</gene>
<proteinExistence type="predicted"/>
<evidence type="ECO:0000256" key="3">
    <source>
        <dbReference type="ARBA" id="ARBA00023163"/>
    </source>
</evidence>
<organism evidence="5 6">
    <name type="scientific">Bacillus coahuilensis p1.1.43</name>
    <dbReference type="NCBI Taxonomy" id="1150625"/>
    <lineage>
        <taxon>Bacteria</taxon>
        <taxon>Bacillati</taxon>
        <taxon>Bacillota</taxon>
        <taxon>Bacilli</taxon>
        <taxon>Bacillales</taxon>
        <taxon>Bacillaceae</taxon>
        <taxon>Bacillus</taxon>
    </lineage>
</organism>
<comment type="caution">
    <text evidence="5">The sequence shown here is derived from an EMBL/GenBank/DDBJ whole genome shotgun (WGS) entry which is preliminary data.</text>
</comment>
<dbReference type="InterPro" id="IPR036388">
    <property type="entry name" value="WH-like_DNA-bd_sf"/>
</dbReference>
<dbReference type="Gene3D" id="1.10.10.10">
    <property type="entry name" value="Winged helix-like DNA-binding domain superfamily/Winged helix DNA-binding domain"/>
    <property type="match status" value="1"/>
</dbReference>
<dbReference type="RefSeq" id="WP_010174525.1">
    <property type="nucleotide sequence ID" value="NZ_LDYG01000039.1"/>
</dbReference>
<feature type="domain" description="HTH asnC-type" evidence="4">
    <location>
        <begin position="3"/>
        <end position="68"/>
    </location>
</feature>
<dbReference type="InterPro" id="IPR011008">
    <property type="entry name" value="Dimeric_a/b-barrel"/>
</dbReference>
<dbReference type="InterPro" id="IPR036390">
    <property type="entry name" value="WH_DNA-bd_sf"/>
</dbReference>
<dbReference type="InterPro" id="IPR000485">
    <property type="entry name" value="AsnC-type_HTH_dom"/>
</dbReference>
<dbReference type="Gene3D" id="3.30.70.920">
    <property type="match status" value="1"/>
</dbReference>
<reference evidence="5 6" key="1">
    <citation type="journal article" date="2016" name="Front. Microbiol.">
        <title>Microevolution Analysis of Bacillus coahuilensis Unveils Differences in Phosphorus Acquisition Strategies and Their Regulation.</title>
        <authorList>
            <person name="Gomez-Lunar Z."/>
            <person name="Hernandez-Gonzalez I."/>
            <person name="Rodriguez-Torres M.D."/>
            <person name="Souza V."/>
            <person name="Olmedo-Alvarez G."/>
        </authorList>
    </citation>
    <scope>NUCLEOTIDE SEQUENCE [LARGE SCALE GENOMIC DNA]</scope>
    <source>
        <strain evidence="6">p1.1.43</strain>
    </source>
</reference>
<keyword evidence="6" id="KW-1185">Reference proteome</keyword>
<dbReference type="PANTHER" id="PTHR43413">
    <property type="entry name" value="TRANSCRIPTIONAL REGULATOR, ASNC FAMILY"/>
    <property type="match status" value="1"/>
</dbReference>
<accession>A0A147K6C7</accession>
<dbReference type="STRING" id="1150625.Q75_12495"/>
<dbReference type="GO" id="GO:0043565">
    <property type="term" value="F:sequence-specific DNA binding"/>
    <property type="evidence" value="ECO:0007669"/>
    <property type="project" value="InterPro"/>
</dbReference>
<sequence>MKLSHKDIELLQLIEKDANLSVSTLAKMLNVPEDEIQEKLDLFVKENIIVQYTALVNWSKVKEHNGVTAIIEVKVTPKRGVGFDEIAERIYKYPEVQSLYLMSGSYDLAVTVEGKSMNEVASFVSDRLSTLDSVLSTTTHFQLKKYKHDGTIFEDRDDDHRMVVTP</sequence>
<dbReference type="Proteomes" id="UP000074108">
    <property type="component" value="Unassembled WGS sequence"/>
</dbReference>
<evidence type="ECO:0000256" key="2">
    <source>
        <dbReference type="ARBA" id="ARBA00023125"/>
    </source>
</evidence>
<dbReference type="OrthoDB" id="66249at2"/>
<evidence type="ECO:0000313" key="5">
    <source>
        <dbReference type="EMBL" id="KUP05337.1"/>
    </source>
</evidence>
<evidence type="ECO:0000313" key="6">
    <source>
        <dbReference type="Proteomes" id="UP000074108"/>
    </source>
</evidence>
<dbReference type="InterPro" id="IPR019888">
    <property type="entry name" value="Tscrpt_reg_AsnC-like"/>
</dbReference>
<dbReference type="SUPFAM" id="SSF54909">
    <property type="entry name" value="Dimeric alpha+beta barrel"/>
    <property type="match status" value="1"/>
</dbReference>
<protein>
    <submittedName>
        <fullName evidence="5">AsnC family transcriptional regulator</fullName>
    </submittedName>
</protein>
<dbReference type="AlphaFoldDB" id="A0A147K6C7"/>